<reference evidence="2" key="1">
    <citation type="journal article" date="2023" name="G3 (Bethesda)">
        <title>Genome assembly and association tests identify interacting loci associated with vigor, precocity, and sex in interspecific pistachio rootstocks.</title>
        <authorList>
            <person name="Palmer W."/>
            <person name="Jacygrad E."/>
            <person name="Sagayaradj S."/>
            <person name="Cavanaugh K."/>
            <person name="Han R."/>
            <person name="Bertier L."/>
            <person name="Beede B."/>
            <person name="Kafkas S."/>
            <person name="Golino D."/>
            <person name="Preece J."/>
            <person name="Michelmore R."/>
        </authorList>
    </citation>
    <scope>NUCLEOTIDE SEQUENCE [LARGE SCALE GENOMIC DNA]</scope>
</reference>
<dbReference type="Proteomes" id="UP001163603">
    <property type="component" value="Chromosome 6"/>
</dbReference>
<gene>
    <name evidence="1" type="ORF">Pint_21926</name>
</gene>
<evidence type="ECO:0000313" key="1">
    <source>
        <dbReference type="EMBL" id="KAJ0038409.1"/>
    </source>
</evidence>
<protein>
    <submittedName>
        <fullName evidence="1">Uncharacterized protein</fullName>
    </submittedName>
</protein>
<sequence>MLKIWHPLLTSAHARMVLMPFYIFPGIICVGGDGIINEVCYLLLQWNVVSPLIMS</sequence>
<accession>A0ACC0YLV6</accession>
<evidence type="ECO:0000313" key="2">
    <source>
        <dbReference type="Proteomes" id="UP001163603"/>
    </source>
</evidence>
<keyword evidence="2" id="KW-1185">Reference proteome</keyword>
<name>A0ACC0YLV6_9ROSI</name>
<comment type="caution">
    <text evidence="1">The sequence shown here is derived from an EMBL/GenBank/DDBJ whole genome shotgun (WGS) entry which is preliminary data.</text>
</comment>
<organism evidence="1 2">
    <name type="scientific">Pistacia integerrima</name>
    <dbReference type="NCBI Taxonomy" id="434235"/>
    <lineage>
        <taxon>Eukaryota</taxon>
        <taxon>Viridiplantae</taxon>
        <taxon>Streptophyta</taxon>
        <taxon>Embryophyta</taxon>
        <taxon>Tracheophyta</taxon>
        <taxon>Spermatophyta</taxon>
        <taxon>Magnoliopsida</taxon>
        <taxon>eudicotyledons</taxon>
        <taxon>Gunneridae</taxon>
        <taxon>Pentapetalae</taxon>
        <taxon>rosids</taxon>
        <taxon>malvids</taxon>
        <taxon>Sapindales</taxon>
        <taxon>Anacardiaceae</taxon>
        <taxon>Pistacia</taxon>
    </lineage>
</organism>
<dbReference type="EMBL" id="CM047741">
    <property type="protein sequence ID" value="KAJ0038409.1"/>
    <property type="molecule type" value="Genomic_DNA"/>
</dbReference>
<proteinExistence type="predicted"/>